<dbReference type="SUPFAM" id="SSF103088">
    <property type="entry name" value="OmpA-like"/>
    <property type="match status" value="1"/>
</dbReference>
<gene>
    <name evidence="2" type="ORF">ACFPJ6_05950</name>
</gene>
<evidence type="ECO:0000313" key="2">
    <source>
        <dbReference type="EMBL" id="MFC5380325.1"/>
    </source>
</evidence>
<accession>A0ABW0GMD4</accession>
<organism evidence="2 3">
    <name type="scientific">Aquipuribacter nitratireducens</name>
    <dbReference type="NCBI Taxonomy" id="650104"/>
    <lineage>
        <taxon>Bacteria</taxon>
        <taxon>Bacillati</taxon>
        <taxon>Actinomycetota</taxon>
        <taxon>Actinomycetes</taxon>
        <taxon>Micrococcales</taxon>
        <taxon>Intrasporangiaceae</taxon>
        <taxon>Aquipuribacter</taxon>
    </lineage>
</organism>
<keyword evidence="3" id="KW-1185">Reference proteome</keyword>
<feature type="compositionally biased region" description="Polar residues" evidence="1">
    <location>
        <begin position="74"/>
        <end position="84"/>
    </location>
</feature>
<comment type="caution">
    <text evidence="2">The sequence shown here is derived from an EMBL/GenBank/DDBJ whole genome shotgun (WGS) entry which is preliminary data.</text>
</comment>
<evidence type="ECO:0000256" key="1">
    <source>
        <dbReference type="SAM" id="MobiDB-lite"/>
    </source>
</evidence>
<protein>
    <recommendedName>
        <fullName evidence="4">OmpA-like domain-containing protein</fullName>
    </recommendedName>
</protein>
<evidence type="ECO:0008006" key="4">
    <source>
        <dbReference type="Google" id="ProtNLM"/>
    </source>
</evidence>
<dbReference type="InterPro" id="IPR036737">
    <property type="entry name" value="OmpA-like_sf"/>
</dbReference>
<proteinExistence type="predicted"/>
<feature type="compositionally biased region" description="Low complexity" evidence="1">
    <location>
        <begin position="59"/>
        <end position="73"/>
    </location>
</feature>
<evidence type="ECO:0000313" key="3">
    <source>
        <dbReference type="Proteomes" id="UP001596122"/>
    </source>
</evidence>
<dbReference type="Gene3D" id="3.30.1330.60">
    <property type="entry name" value="OmpA-like domain"/>
    <property type="match status" value="1"/>
</dbReference>
<dbReference type="EMBL" id="JBHSLD010000006">
    <property type="protein sequence ID" value="MFC5380325.1"/>
    <property type="molecule type" value="Genomic_DNA"/>
</dbReference>
<feature type="region of interest" description="Disordered" evidence="1">
    <location>
        <begin position="59"/>
        <end position="90"/>
    </location>
</feature>
<sequence>MSGSPRRSAPYRAPAALTYWRPRARSPVPAVLVGVLGLGALAGAQVAVAAASPETPAAPEAAVAAPADPLTPTGRVTPSGSSVPETGAPPILSAPVAGPTAVPTGPLPTGPATVASQDPSTGVSAGLSTGQAAPARTLATVELPVGAVVDDEAAGALEPVLAELRRPGAAPVVVVGAGDGDGAVADALAEERARAVVAWLVERGAPPSLLRTDVADGAAAGGTAGPLRGVRVLTS</sequence>
<dbReference type="Proteomes" id="UP001596122">
    <property type="component" value="Unassembled WGS sequence"/>
</dbReference>
<dbReference type="RefSeq" id="WP_340267343.1">
    <property type="nucleotide sequence ID" value="NZ_JBBEOG010000001.1"/>
</dbReference>
<name>A0ABW0GMD4_9MICO</name>
<reference evidence="3" key="1">
    <citation type="journal article" date="2019" name="Int. J. Syst. Evol. Microbiol.">
        <title>The Global Catalogue of Microorganisms (GCM) 10K type strain sequencing project: providing services to taxonomists for standard genome sequencing and annotation.</title>
        <authorList>
            <consortium name="The Broad Institute Genomics Platform"/>
            <consortium name="The Broad Institute Genome Sequencing Center for Infectious Disease"/>
            <person name="Wu L."/>
            <person name="Ma J."/>
        </authorList>
    </citation>
    <scope>NUCLEOTIDE SEQUENCE [LARGE SCALE GENOMIC DNA]</scope>
    <source>
        <strain evidence="3">CCUG 43114</strain>
    </source>
</reference>